<feature type="domain" description="Formamidopyrimidine-DNA glycosylase catalytic" evidence="15">
    <location>
        <begin position="2"/>
        <end position="102"/>
    </location>
</feature>
<proteinExistence type="inferred from homology"/>
<evidence type="ECO:0000256" key="8">
    <source>
        <dbReference type="ARBA" id="ARBA00023125"/>
    </source>
</evidence>
<keyword evidence="17" id="KW-1185">Reference proteome</keyword>
<evidence type="ECO:0000256" key="7">
    <source>
        <dbReference type="ARBA" id="ARBA00022833"/>
    </source>
</evidence>
<evidence type="ECO:0000256" key="13">
    <source>
        <dbReference type="PROSITE-ProRule" id="PRU00391"/>
    </source>
</evidence>
<dbReference type="SMART" id="SM00898">
    <property type="entry name" value="Fapy_DNA_glyco"/>
    <property type="match status" value="1"/>
</dbReference>
<name>A0ABT1JPM4_ACTCY</name>
<keyword evidence="5 13" id="KW-0863">Zinc-finger</keyword>
<dbReference type="Proteomes" id="UP000791080">
    <property type="component" value="Unassembled WGS sequence"/>
</dbReference>
<keyword evidence="7" id="KW-0862">Zinc</keyword>
<dbReference type="RefSeq" id="WP_026420001.1">
    <property type="nucleotide sequence ID" value="NZ_AUBJ02000001.1"/>
</dbReference>
<protein>
    <recommendedName>
        <fullName evidence="2">DNA-(apurinic or apyrimidinic site) lyase</fullName>
        <ecNumber evidence="2">4.2.99.18</ecNumber>
    </recommendedName>
</protein>
<evidence type="ECO:0000256" key="6">
    <source>
        <dbReference type="ARBA" id="ARBA00022801"/>
    </source>
</evidence>
<dbReference type="PANTHER" id="PTHR42697">
    <property type="entry name" value="ENDONUCLEASE 8"/>
    <property type="match status" value="1"/>
</dbReference>
<keyword evidence="6" id="KW-0378">Hydrolase</keyword>
<dbReference type="EC" id="4.2.99.18" evidence="2"/>
<keyword evidence="16" id="KW-0540">Nuclease</keyword>
<dbReference type="SMART" id="SM01232">
    <property type="entry name" value="H2TH"/>
    <property type="match status" value="1"/>
</dbReference>
<keyword evidence="11" id="KW-0511">Multifunctional enzyme</keyword>
<dbReference type="Gene3D" id="1.10.8.50">
    <property type="match status" value="1"/>
</dbReference>
<feature type="domain" description="FPG-type" evidence="14">
    <location>
        <begin position="223"/>
        <end position="261"/>
    </location>
</feature>
<dbReference type="SUPFAM" id="SSF81624">
    <property type="entry name" value="N-terminal domain of MutM-like DNA repair proteins"/>
    <property type="match status" value="1"/>
</dbReference>
<dbReference type="Gene3D" id="3.20.190.10">
    <property type="entry name" value="MutM-like, N-terminal"/>
    <property type="match status" value="1"/>
</dbReference>
<comment type="caution">
    <text evidence="16">The sequence shown here is derived from an EMBL/GenBank/DDBJ whole genome shotgun (WGS) entry which is preliminary data.</text>
</comment>
<sequence>MPEGDTVFLTGRRLDAALAGRVLVRGELRHPALSAVDLAGRAVVGADSVGKHLFVRFDDGRSLHSHLRMDGSWRLHGPGERWRRPAHEVRAVLANQDRVAVGFLLHDLALLPTGEESSLVGHLGPDLLGRTWGEADRREAERRLAAHPGRAVGEALLDQRVMAGVGNLYQCEICFLLRVSPWTRVADVDPAATVDLARRLLAANAWRWEQSTTGSLRRDQRHWVYRRAGLACARCGTAIRRGTLGVGVQARTVYHCPRCQPAPEGAPGHSAPAGAEG</sequence>
<dbReference type="EMBL" id="AUBJ02000001">
    <property type="protein sequence ID" value="MCP2334467.1"/>
    <property type="molecule type" value="Genomic_DNA"/>
</dbReference>
<keyword evidence="12" id="KW-0326">Glycosidase</keyword>
<evidence type="ECO:0000256" key="5">
    <source>
        <dbReference type="ARBA" id="ARBA00022771"/>
    </source>
</evidence>
<dbReference type="SUPFAM" id="SSF57716">
    <property type="entry name" value="Glucocorticoid receptor-like (DNA-binding domain)"/>
    <property type="match status" value="1"/>
</dbReference>
<comment type="similarity">
    <text evidence="1">Belongs to the FPG family.</text>
</comment>
<evidence type="ECO:0000256" key="2">
    <source>
        <dbReference type="ARBA" id="ARBA00012720"/>
    </source>
</evidence>
<dbReference type="InterPro" id="IPR044090">
    <property type="entry name" value="Nei2_N"/>
</dbReference>
<reference evidence="16 17" key="1">
    <citation type="submission" date="2013-07" db="EMBL/GenBank/DDBJ databases">
        <authorList>
            <consortium name="DOE Joint Genome Institute"/>
            <person name="Reeve W."/>
            <person name="Huntemann M."/>
            <person name="Han J."/>
            <person name="Chen A."/>
            <person name="Kyrpides N."/>
            <person name="Mavromatis K."/>
            <person name="Markowitz V."/>
            <person name="Palaniappan K."/>
            <person name="Ivanova N."/>
            <person name="Schaumberg A."/>
            <person name="Pati A."/>
            <person name="Liolios K."/>
            <person name="Nordberg H.P."/>
            <person name="Cantor M.N."/>
            <person name="Hua S.X."/>
            <person name="Woyke T."/>
        </authorList>
    </citation>
    <scope>NUCLEOTIDE SEQUENCE [LARGE SCALE GENOMIC DNA]</scope>
    <source>
        <strain evidence="16 17">DSM 43889</strain>
    </source>
</reference>
<dbReference type="InterPro" id="IPR000214">
    <property type="entry name" value="Znf_DNA_glyclase/AP_lyase"/>
</dbReference>
<accession>A0ABT1JPM4</accession>
<evidence type="ECO:0000259" key="14">
    <source>
        <dbReference type="PROSITE" id="PS51066"/>
    </source>
</evidence>
<dbReference type="SUPFAM" id="SSF46946">
    <property type="entry name" value="S13-like H2TH domain"/>
    <property type="match status" value="1"/>
</dbReference>
<dbReference type="InterPro" id="IPR035937">
    <property type="entry name" value="FPG_N"/>
</dbReference>
<dbReference type="PANTHER" id="PTHR42697:SF1">
    <property type="entry name" value="ENDONUCLEASE 8"/>
    <property type="match status" value="1"/>
</dbReference>
<gene>
    <name evidence="16" type="ORF">G443_004737</name>
</gene>
<evidence type="ECO:0000256" key="10">
    <source>
        <dbReference type="ARBA" id="ARBA00023239"/>
    </source>
</evidence>
<evidence type="ECO:0000256" key="1">
    <source>
        <dbReference type="ARBA" id="ARBA00009409"/>
    </source>
</evidence>
<organism evidence="16 17">
    <name type="scientific">Actinoalloteichus caeruleus DSM 43889</name>
    <dbReference type="NCBI Taxonomy" id="1120930"/>
    <lineage>
        <taxon>Bacteria</taxon>
        <taxon>Bacillati</taxon>
        <taxon>Actinomycetota</taxon>
        <taxon>Actinomycetes</taxon>
        <taxon>Pseudonocardiales</taxon>
        <taxon>Pseudonocardiaceae</taxon>
        <taxon>Actinoalloteichus</taxon>
        <taxon>Actinoalloteichus cyanogriseus</taxon>
    </lineage>
</organism>
<evidence type="ECO:0000256" key="3">
    <source>
        <dbReference type="ARBA" id="ARBA00022723"/>
    </source>
</evidence>
<evidence type="ECO:0000256" key="12">
    <source>
        <dbReference type="ARBA" id="ARBA00023295"/>
    </source>
</evidence>
<keyword evidence="16" id="KW-0255">Endonuclease</keyword>
<dbReference type="CDD" id="cd08971">
    <property type="entry name" value="AcNei2_N"/>
    <property type="match status" value="1"/>
</dbReference>
<evidence type="ECO:0000259" key="15">
    <source>
        <dbReference type="PROSITE" id="PS51068"/>
    </source>
</evidence>
<dbReference type="InterPro" id="IPR010979">
    <property type="entry name" value="Ribosomal_uS13-like_H2TH"/>
</dbReference>
<dbReference type="PROSITE" id="PS51068">
    <property type="entry name" value="FPG_CAT"/>
    <property type="match status" value="1"/>
</dbReference>
<evidence type="ECO:0000256" key="9">
    <source>
        <dbReference type="ARBA" id="ARBA00023204"/>
    </source>
</evidence>
<dbReference type="GO" id="GO:0004519">
    <property type="term" value="F:endonuclease activity"/>
    <property type="evidence" value="ECO:0007669"/>
    <property type="project" value="UniProtKB-KW"/>
</dbReference>
<evidence type="ECO:0000256" key="4">
    <source>
        <dbReference type="ARBA" id="ARBA00022763"/>
    </source>
</evidence>
<evidence type="ECO:0000313" key="16">
    <source>
        <dbReference type="EMBL" id="MCP2334467.1"/>
    </source>
</evidence>
<keyword evidence="3" id="KW-0479">Metal-binding</keyword>
<keyword evidence="9" id="KW-0234">DNA repair</keyword>
<dbReference type="Pfam" id="PF01149">
    <property type="entry name" value="Fapy_DNA_glyco"/>
    <property type="match status" value="1"/>
</dbReference>
<dbReference type="InterPro" id="IPR012319">
    <property type="entry name" value="FPG_cat"/>
</dbReference>
<reference evidence="16 17" key="2">
    <citation type="submission" date="2022-06" db="EMBL/GenBank/DDBJ databases">
        <title>Genomic Encyclopedia of Type Strains, Phase I: the one thousand microbial genomes (KMG-I) project.</title>
        <authorList>
            <person name="Kyrpides N."/>
        </authorList>
    </citation>
    <scope>NUCLEOTIDE SEQUENCE [LARGE SCALE GENOMIC DNA]</scope>
    <source>
        <strain evidence="16 17">DSM 43889</strain>
    </source>
</reference>
<keyword evidence="10" id="KW-0456">Lyase</keyword>
<keyword evidence="8" id="KW-0238">DNA-binding</keyword>
<evidence type="ECO:0000256" key="11">
    <source>
        <dbReference type="ARBA" id="ARBA00023268"/>
    </source>
</evidence>
<evidence type="ECO:0000313" key="17">
    <source>
        <dbReference type="Proteomes" id="UP000791080"/>
    </source>
</evidence>
<dbReference type="PROSITE" id="PS51066">
    <property type="entry name" value="ZF_FPG_2"/>
    <property type="match status" value="1"/>
</dbReference>
<keyword evidence="4" id="KW-0227">DNA damage</keyword>
<dbReference type="InterPro" id="IPR015886">
    <property type="entry name" value="H2TH_FPG"/>
</dbReference>